<proteinExistence type="predicted"/>
<reference evidence="2" key="1">
    <citation type="submission" date="2023-06" db="EMBL/GenBank/DDBJ databases">
        <title>Genomic of Parafulvivirga corallium.</title>
        <authorList>
            <person name="Wang G."/>
        </authorList>
    </citation>
    <scope>NUCLEOTIDE SEQUENCE</scope>
    <source>
        <strain evidence="2">BMA10</strain>
    </source>
</reference>
<dbReference type="NCBIfam" id="TIGR04183">
    <property type="entry name" value="Por_Secre_tail"/>
    <property type="match status" value="1"/>
</dbReference>
<feature type="domain" description="Secretion system C-terminal sorting" evidence="1">
    <location>
        <begin position="693"/>
        <end position="765"/>
    </location>
</feature>
<comment type="caution">
    <text evidence="2">The sequence shown here is derived from an EMBL/GenBank/DDBJ whole genome shotgun (WGS) entry which is preliminary data.</text>
</comment>
<evidence type="ECO:0000259" key="1">
    <source>
        <dbReference type="Pfam" id="PF18962"/>
    </source>
</evidence>
<dbReference type="Proteomes" id="UP001172082">
    <property type="component" value="Unassembled WGS sequence"/>
</dbReference>
<evidence type="ECO:0000313" key="3">
    <source>
        <dbReference type="Proteomes" id="UP001172082"/>
    </source>
</evidence>
<keyword evidence="3" id="KW-1185">Reference proteome</keyword>
<accession>A0ABT8KH68</accession>
<organism evidence="2 3">
    <name type="scientific">Splendidivirga corallicola</name>
    <dbReference type="NCBI Taxonomy" id="3051826"/>
    <lineage>
        <taxon>Bacteria</taxon>
        <taxon>Pseudomonadati</taxon>
        <taxon>Bacteroidota</taxon>
        <taxon>Cytophagia</taxon>
        <taxon>Cytophagales</taxon>
        <taxon>Splendidivirgaceae</taxon>
        <taxon>Splendidivirga</taxon>
    </lineage>
</organism>
<sequence length="772" mass="84714">MERILLGCFITICCISTTSAQQLIISQYYEGEGNDKWIEITNLGASVIDFTNTELYLCLFSNTSADNPLGIEPSFDQQIAGAISPGSSLIYRKSNALLPDYALADGIASVICNFDGDDLIIISTTKDETAWENRIDVIGNGTDWGSGRSLIRKPSETTGKIDFDMNDWNVITDLSLINNALPAVTERLGYHLFNCNGTTTQASVISVQSVLDITATITWINGDGSARLVLMKEGAAITEIPQNGVSYAGNSNFGSGDAIGGAYVVHAGFENSVDVSGLSANTTYHVRVFEFDCVPPDYLLSNVNTLSFTTTDPIPLITTDLNENSLDFGIVKPGNTSTTQTFLISGNNLLEDVALTVDPPFEISIDQSSWSQVAAIPVAQATDYPVYVRFAPTGADGSSIDLLTLSSSGAATIDIQMIGTALPNAWINEFHYDNIGGDTDEFIEIVLQNASDYDLEKLHVRLYNGSNGEVYDSKDLSQYIVGENINAFTLYYFDYGSDALQNGTEGISIDFEDMLIQFISYEGQVTGSGGPASGQDSEDIGVSQDGMDPPGISLQLVPKTGVTSGNKYEDFQWEKGAASKGLLNNNQGLPVELISFKGYHMKTKALLEWETASETSNKGFEIEKSTDAKSFKTIGFREGHGTTSQVHRYHFEDENFLQPAYYRLKQIDVDDSFDFSNVIFINKSFTHTDHFHIFPNPVKNEVSIRFNDDNSVDKSLSMYIYSFTGQRIFEFNGNVQLVNQKLNDALSEIPRGTYIVKFTHERSIELKMLIKD</sequence>
<dbReference type="RefSeq" id="WP_346750079.1">
    <property type="nucleotide sequence ID" value="NZ_JAUJEA010000001.1"/>
</dbReference>
<evidence type="ECO:0000313" key="2">
    <source>
        <dbReference type="EMBL" id="MDN5200052.1"/>
    </source>
</evidence>
<dbReference type="EMBL" id="JAUJEA010000001">
    <property type="protein sequence ID" value="MDN5200052.1"/>
    <property type="molecule type" value="Genomic_DNA"/>
</dbReference>
<dbReference type="InterPro" id="IPR026444">
    <property type="entry name" value="Secre_tail"/>
</dbReference>
<protein>
    <submittedName>
        <fullName evidence="2">T9SS type A sorting domain-containing protein</fullName>
    </submittedName>
</protein>
<gene>
    <name evidence="2" type="ORF">QQ008_01735</name>
</gene>
<dbReference type="Pfam" id="PF18962">
    <property type="entry name" value="Por_Secre_tail"/>
    <property type="match status" value="1"/>
</dbReference>
<name>A0ABT8KH68_9BACT</name>